<dbReference type="SUPFAM" id="SSF55811">
    <property type="entry name" value="Nudix"/>
    <property type="match status" value="1"/>
</dbReference>
<dbReference type="EMBL" id="QGLT01000002">
    <property type="protein sequence ID" value="PXZ00517.1"/>
    <property type="molecule type" value="Genomic_DNA"/>
</dbReference>
<dbReference type="RefSeq" id="WP_110438660.1">
    <property type="nucleotide sequence ID" value="NZ_CP046393.1"/>
</dbReference>
<dbReference type="OrthoDB" id="9802365at2"/>
<dbReference type="CDD" id="cd03431">
    <property type="entry name" value="NUDIX_DNA_Glycosylase_C-MutY"/>
    <property type="match status" value="1"/>
</dbReference>
<dbReference type="PANTHER" id="PTHR42944:SF1">
    <property type="entry name" value="ADENINE DNA GLYCOSYLASE"/>
    <property type="match status" value="1"/>
</dbReference>
<evidence type="ECO:0000313" key="16">
    <source>
        <dbReference type="EMBL" id="PXZ00517.1"/>
    </source>
</evidence>
<name>A0A318MYL8_9PROT</name>
<evidence type="ECO:0000256" key="14">
    <source>
        <dbReference type="RuleBase" id="RU365096"/>
    </source>
</evidence>
<evidence type="ECO:0000256" key="10">
    <source>
        <dbReference type="ARBA" id="ARBA00023004"/>
    </source>
</evidence>
<dbReference type="InterPro" id="IPR005760">
    <property type="entry name" value="A/G_AdeGlyc_MutY"/>
</dbReference>
<dbReference type="GO" id="GO:0032357">
    <property type="term" value="F:oxidized purine DNA binding"/>
    <property type="evidence" value="ECO:0007669"/>
    <property type="project" value="TreeGrafter"/>
</dbReference>
<dbReference type="InterPro" id="IPR003265">
    <property type="entry name" value="HhH-GPD_domain"/>
</dbReference>
<dbReference type="Pfam" id="PF14815">
    <property type="entry name" value="NUDIX_4"/>
    <property type="match status" value="1"/>
</dbReference>
<keyword evidence="9" id="KW-0378">Hydrolase</keyword>
<dbReference type="GO" id="GO:0000701">
    <property type="term" value="F:purine-specific mismatch base pair DNA N-glycosylase activity"/>
    <property type="evidence" value="ECO:0007669"/>
    <property type="project" value="UniProtKB-EC"/>
</dbReference>
<dbReference type="InterPro" id="IPR003651">
    <property type="entry name" value="Endonuclease3_FeS-loop_motif"/>
</dbReference>
<dbReference type="SUPFAM" id="SSF48150">
    <property type="entry name" value="DNA-glycosylase"/>
    <property type="match status" value="1"/>
</dbReference>
<evidence type="ECO:0000256" key="7">
    <source>
        <dbReference type="ARBA" id="ARBA00022723"/>
    </source>
</evidence>
<dbReference type="EC" id="3.2.2.31" evidence="4 14"/>
<dbReference type="Pfam" id="PF00633">
    <property type="entry name" value="HHH"/>
    <property type="match status" value="1"/>
</dbReference>
<dbReference type="GO" id="GO:0006298">
    <property type="term" value="P:mismatch repair"/>
    <property type="evidence" value="ECO:0007669"/>
    <property type="project" value="TreeGrafter"/>
</dbReference>
<reference evidence="16 17" key="1">
    <citation type="submission" date="2018-05" db="EMBL/GenBank/DDBJ databases">
        <title>Reference genomes for bee gut microbiota database.</title>
        <authorList>
            <person name="Ellegaard K.M."/>
        </authorList>
    </citation>
    <scope>NUCLEOTIDE SEQUENCE [LARGE SCALE GENOMIC DNA]</scope>
    <source>
        <strain evidence="16 17">ESL0284</strain>
    </source>
</reference>
<dbReference type="Gene3D" id="1.10.1670.10">
    <property type="entry name" value="Helix-hairpin-Helix base-excision DNA repair enzymes (C-terminal)"/>
    <property type="match status" value="1"/>
</dbReference>
<dbReference type="InterPro" id="IPR029119">
    <property type="entry name" value="MutY_C"/>
</dbReference>
<evidence type="ECO:0000256" key="5">
    <source>
        <dbReference type="ARBA" id="ARBA00022023"/>
    </source>
</evidence>
<keyword evidence="10 14" id="KW-0408">Iron</keyword>
<dbReference type="Gene3D" id="1.10.340.30">
    <property type="entry name" value="Hypothetical protein, domain 2"/>
    <property type="match status" value="1"/>
</dbReference>
<keyword evidence="13 14" id="KW-0326">Glycosidase</keyword>
<comment type="cofactor">
    <cofactor evidence="14">
        <name>[4Fe-4S] cluster</name>
        <dbReference type="ChEBI" id="CHEBI:49883"/>
    </cofactor>
    <text evidence="14">Binds 1 [4Fe-4S] cluster.</text>
</comment>
<comment type="catalytic activity">
    <reaction evidence="1 14">
        <text>Hydrolyzes free adenine bases from 7,8-dihydro-8-oxoguanine:adenine mismatched double-stranded DNA, leaving an apurinic site.</text>
        <dbReference type="EC" id="3.2.2.31"/>
    </reaction>
</comment>
<keyword evidence="11" id="KW-0411">Iron-sulfur</keyword>
<evidence type="ECO:0000256" key="2">
    <source>
        <dbReference type="ARBA" id="ARBA00002933"/>
    </source>
</evidence>
<organism evidence="16 17">
    <name type="scientific">Commensalibacter melissae</name>
    <dbReference type="NCBI Taxonomy" id="2070537"/>
    <lineage>
        <taxon>Bacteria</taxon>
        <taxon>Pseudomonadati</taxon>
        <taxon>Pseudomonadota</taxon>
        <taxon>Alphaproteobacteria</taxon>
        <taxon>Acetobacterales</taxon>
        <taxon>Acetobacteraceae</taxon>
    </lineage>
</organism>
<dbReference type="PANTHER" id="PTHR42944">
    <property type="entry name" value="ADENINE DNA GLYCOSYLASE"/>
    <property type="match status" value="1"/>
</dbReference>
<dbReference type="SMART" id="SM00525">
    <property type="entry name" value="FES"/>
    <property type="match status" value="1"/>
</dbReference>
<sequence>MSKQGFCAQSLLEWYDHNRRDLPWRAKKDEKPNPYYVLLSEIMLQQTQVATVIPYFYRFIEHFPTINILANADRDMVMSLWTGLGYYSRARNLHRCAQEIMRKNGEVPDTVKELKALSGVGNYTAAAIASIAYNVPVVPIDGNVERLTARLFTIDAELPKAKKYLDEKAGHLNDDLIAKQRAGDFSQALFDVGATICKPKKPSCLSCPLSRQCLGYKKGIAETLPRKVVKSSRPVRYGIAFFIQDREGRILFRKRPVKGLLGGTLELPGTQWDLKPISLDNAKESVGVKGLFEDKGCIKHVFTHFVLKLRLYKRIEKIDLSFRDRDELWYSFDDIQFLPFSSLMKKLVQLGFD</sequence>
<dbReference type="Gene3D" id="3.90.79.10">
    <property type="entry name" value="Nucleoside Triphosphate Pyrophosphohydrolase"/>
    <property type="match status" value="1"/>
</dbReference>
<gene>
    <name evidence="16" type="primary">mutY</name>
    <name evidence="16" type="ORF">DK869_03670</name>
</gene>
<keyword evidence="8 14" id="KW-0227">DNA damage</keyword>
<dbReference type="InterPro" id="IPR044298">
    <property type="entry name" value="MIG/MutY"/>
</dbReference>
<evidence type="ECO:0000256" key="6">
    <source>
        <dbReference type="ARBA" id="ARBA00022485"/>
    </source>
</evidence>
<feature type="domain" description="HhH-GPD" evidence="15">
    <location>
        <begin position="43"/>
        <end position="182"/>
    </location>
</feature>
<comment type="similarity">
    <text evidence="3 14">Belongs to the Nth/MutY family.</text>
</comment>
<evidence type="ECO:0000256" key="1">
    <source>
        <dbReference type="ARBA" id="ARBA00000843"/>
    </source>
</evidence>
<evidence type="ECO:0000256" key="9">
    <source>
        <dbReference type="ARBA" id="ARBA00022801"/>
    </source>
</evidence>
<dbReference type="GO" id="GO:0006284">
    <property type="term" value="P:base-excision repair"/>
    <property type="evidence" value="ECO:0007669"/>
    <property type="project" value="UniProtKB-UniRule"/>
</dbReference>
<proteinExistence type="inferred from homology"/>
<evidence type="ECO:0000256" key="12">
    <source>
        <dbReference type="ARBA" id="ARBA00023204"/>
    </source>
</evidence>
<evidence type="ECO:0000256" key="13">
    <source>
        <dbReference type="ARBA" id="ARBA00023295"/>
    </source>
</evidence>
<evidence type="ECO:0000259" key="15">
    <source>
        <dbReference type="SMART" id="SM00478"/>
    </source>
</evidence>
<dbReference type="FunFam" id="1.10.340.30:FF:000002">
    <property type="entry name" value="Adenine DNA glycosylase"/>
    <property type="match status" value="1"/>
</dbReference>
<keyword evidence="6" id="KW-0004">4Fe-4S</keyword>
<evidence type="ECO:0000256" key="8">
    <source>
        <dbReference type="ARBA" id="ARBA00022763"/>
    </source>
</evidence>
<evidence type="ECO:0000256" key="3">
    <source>
        <dbReference type="ARBA" id="ARBA00008343"/>
    </source>
</evidence>
<dbReference type="Proteomes" id="UP000247565">
    <property type="component" value="Unassembled WGS sequence"/>
</dbReference>
<keyword evidence="12" id="KW-0234">DNA repair</keyword>
<dbReference type="PROSITE" id="PS01155">
    <property type="entry name" value="ENDONUCLEASE_III_2"/>
    <property type="match status" value="1"/>
</dbReference>
<dbReference type="NCBIfam" id="TIGR01084">
    <property type="entry name" value="mutY"/>
    <property type="match status" value="1"/>
</dbReference>
<dbReference type="InterPro" id="IPR015797">
    <property type="entry name" value="NUDIX_hydrolase-like_dom_sf"/>
</dbReference>
<comment type="function">
    <text evidence="2">Adenine glycosylase active on G-A mispairs. MutY also corrects error-prone DNA synthesis past GO lesions which are due to the oxidatively damaged form of guanine: 7,8-dihydro-8-oxoguanine (8-oxo-dGTP).</text>
</comment>
<dbReference type="InterPro" id="IPR023170">
    <property type="entry name" value="HhH_base_excis_C"/>
</dbReference>
<evidence type="ECO:0000256" key="11">
    <source>
        <dbReference type="ARBA" id="ARBA00023014"/>
    </source>
</evidence>
<comment type="caution">
    <text evidence="16">The sequence shown here is derived from an EMBL/GenBank/DDBJ whole genome shotgun (WGS) entry which is preliminary data.</text>
</comment>
<dbReference type="InterPro" id="IPR004036">
    <property type="entry name" value="Endonuclease-III-like_CS2"/>
</dbReference>
<evidence type="ECO:0000313" key="17">
    <source>
        <dbReference type="Proteomes" id="UP000247565"/>
    </source>
</evidence>
<evidence type="ECO:0000256" key="4">
    <source>
        <dbReference type="ARBA" id="ARBA00012045"/>
    </source>
</evidence>
<dbReference type="GO" id="GO:0034039">
    <property type="term" value="F:8-oxo-7,8-dihydroguanine DNA N-glycosylase activity"/>
    <property type="evidence" value="ECO:0007669"/>
    <property type="project" value="TreeGrafter"/>
</dbReference>
<dbReference type="InterPro" id="IPR000445">
    <property type="entry name" value="HhH_motif"/>
</dbReference>
<accession>A0A318MYL8</accession>
<keyword evidence="7" id="KW-0479">Metal-binding</keyword>
<dbReference type="InterPro" id="IPR011257">
    <property type="entry name" value="DNA_glycosylase"/>
</dbReference>
<dbReference type="GO" id="GO:0051539">
    <property type="term" value="F:4 iron, 4 sulfur cluster binding"/>
    <property type="evidence" value="ECO:0007669"/>
    <property type="project" value="UniProtKB-UniRule"/>
</dbReference>
<protein>
    <recommendedName>
        <fullName evidence="5 14">Adenine DNA glycosylase</fullName>
        <ecNumber evidence="4 14">3.2.2.31</ecNumber>
    </recommendedName>
</protein>
<dbReference type="AlphaFoldDB" id="A0A318MYL8"/>
<dbReference type="GO" id="GO:0035485">
    <property type="term" value="F:adenine/guanine mispair binding"/>
    <property type="evidence" value="ECO:0007669"/>
    <property type="project" value="TreeGrafter"/>
</dbReference>
<dbReference type="SMART" id="SM00478">
    <property type="entry name" value="ENDO3c"/>
    <property type="match status" value="1"/>
</dbReference>
<dbReference type="CDD" id="cd00056">
    <property type="entry name" value="ENDO3c"/>
    <property type="match status" value="1"/>
</dbReference>
<dbReference type="GO" id="GO:0046872">
    <property type="term" value="F:metal ion binding"/>
    <property type="evidence" value="ECO:0007669"/>
    <property type="project" value="UniProtKB-UniRule"/>
</dbReference>
<keyword evidence="17" id="KW-1185">Reference proteome</keyword>
<dbReference type="Pfam" id="PF00730">
    <property type="entry name" value="HhH-GPD"/>
    <property type="match status" value="1"/>
</dbReference>